<evidence type="ECO:0000256" key="2">
    <source>
        <dbReference type="PROSITE-ProRule" id="PRU00176"/>
    </source>
</evidence>
<evidence type="ECO:0000313" key="6">
    <source>
        <dbReference type="RefSeq" id="XP_022157803.1"/>
    </source>
</evidence>
<protein>
    <submittedName>
        <fullName evidence="6">RNA-binding protein 24</fullName>
    </submittedName>
</protein>
<dbReference type="GeneID" id="111024422"/>
<dbReference type="SUPFAM" id="SSF54928">
    <property type="entry name" value="RNA-binding domain, RBD"/>
    <property type="match status" value="1"/>
</dbReference>
<dbReference type="KEGG" id="mcha:111024422"/>
<keyword evidence="5" id="KW-1185">Reference proteome</keyword>
<keyword evidence="1 2" id="KW-0694">RNA-binding</keyword>
<organism evidence="5 6">
    <name type="scientific">Momordica charantia</name>
    <name type="common">Bitter gourd</name>
    <name type="synonym">Balsam pear</name>
    <dbReference type="NCBI Taxonomy" id="3673"/>
    <lineage>
        <taxon>Eukaryota</taxon>
        <taxon>Viridiplantae</taxon>
        <taxon>Streptophyta</taxon>
        <taxon>Embryophyta</taxon>
        <taxon>Tracheophyta</taxon>
        <taxon>Spermatophyta</taxon>
        <taxon>Magnoliopsida</taxon>
        <taxon>eudicotyledons</taxon>
        <taxon>Gunneridae</taxon>
        <taxon>Pentapetalae</taxon>
        <taxon>rosids</taxon>
        <taxon>fabids</taxon>
        <taxon>Cucurbitales</taxon>
        <taxon>Cucurbitaceae</taxon>
        <taxon>Momordiceae</taxon>
        <taxon>Momordica</taxon>
    </lineage>
</organism>
<feature type="compositionally biased region" description="Pro residues" evidence="3">
    <location>
        <begin position="98"/>
        <end position="107"/>
    </location>
</feature>
<dbReference type="Pfam" id="PF00076">
    <property type="entry name" value="RRM_1"/>
    <property type="match status" value="1"/>
</dbReference>
<feature type="region of interest" description="Disordered" evidence="3">
    <location>
        <begin position="94"/>
        <end position="114"/>
    </location>
</feature>
<reference evidence="6" key="1">
    <citation type="submission" date="2025-08" db="UniProtKB">
        <authorList>
            <consortium name="RefSeq"/>
        </authorList>
    </citation>
    <scope>IDENTIFICATION</scope>
    <source>
        <strain evidence="6">OHB3-1</strain>
    </source>
</reference>
<dbReference type="SMART" id="SM00360">
    <property type="entry name" value="RRM"/>
    <property type="match status" value="1"/>
</dbReference>
<evidence type="ECO:0000256" key="3">
    <source>
        <dbReference type="SAM" id="MobiDB-lite"/>
    </source>
</evidence>
<feature type="domain" description="RRM" evidence="4">
    <location>
        <begin position="17"/>
        <end position="94"/>
    </location>
</feature>
<dbReference type="GO" id="GO:0003723">
    <property type="term" value="F:RNA binding"/>
    <property type="evidence" value="ECO:0007669"/>
    <property type="project" value="UniProtKB-UniRule"/>
</dbReference>
<sequence length="273" mass="28939">MSQQRPFQSPSNDTTFTKIFVGGLAWETQRATMRRYFEQFGEILEAVVIIDKNTGRSKGYGFVTFKDPEAAIRACQNPSPVIDGRRANCNLASLGAHKPPPPPPPPQHGGGRFRAAVASGNGIVPPPGPPYIHHPTPHYSFPLSAYGYAGYSQDRMFPLNYYGVYGGQQFSPYYAANGISGSAGTFQSLYPFYAQSSQGYGFGMQYPQLMQYPYVPQQHGSSGILSLPGVTGAGTTSAGATTATIIAVGSSGPSQASSAVGSEQNSSELVSTG</sequence>
<dbReference type="RefSeq" id="XP_022157803.1">
    <property type="nucleotide sequence ID" value="XM_022302111.1"/>
</dbReference>
<dbReference type="PANTHER" id="PTHR11176:SF22">
    <property type="entry name" value="RNA-BINDING PROTEIN 38-LIKE ISOFORM X1"/>
    <property type="match status" value="1"/>
</dbReference>
<dbReference type="AlphaFoldDB" id="A0A6J1DUD0"/>
<feature type="region of interest" description="Disordered" evidence="3">
    <location>
        <begin position="251"/>
        <end position="273"/>
    </location>
</feature>
<dbReference type="Gene3D" id="3.30.70.330">
    <property type="match status" value="1"/>
</dbReference>
<dbReference type="InterPro" id="IPR000504">
    <property type="entry name" value="RRM_dom"/>
</dbReference>
<gene>
    <name evidence="6" type="primary">LOC111024422</name>
</gene>
<dbReference type="InterPro" id="IPR035979">
    <property type="entry name" value="RBD_domain_sf"/>
</dbReference>
<dbReference type="Proteomes" id="UP000504603">
    <property type="component" value="Unplaced"/>
</dbReference>
<dbReference type="CDD" id="cd12384">
    <property type="entry name" value="RRM_RBM24_RBM38_like"/>
    <property type="match status" value="1"/>
</dbReference>
<dbReference type="InterPro" id="IPR012677">
    <property type="entry name" value="Nucleotide-bd_a/b_plait_sf"/>
</dbReference>
<evidence type="ECO:0000256" key="1">
    <source>
        <dbReference type="ARBA" id="ARBA00022884"/>
    </source>
</evidence>
<dbReference type="OrthoDB" id="439808at2759"/>
<evidence type="ECO:0000259" key="4">
    <source>
        <dbReference type="PROSITE" id="PS50102"/>
    </source>
</evidence>
<proteinExistence type="predicted"/>
<accession>A0A6J1DUD0</accession>
<name>A0A6J1DUD0_MOMCH</name>
<evidence type="ECO:0000313" key="5">
    <source>
        <dbReference type="Proteomes" id="UP000504603"/>
    </source>
</evidence>
<dbReference type="PANTHER" id="PTHR11176">
    <property type="entry name" value="BOULE-RELATED"/>
    <property type="match status" value="1"/>
</dbReference>
<dbReference type="PROSITE" id="PS50102">
    <property type="entry name" value="RRM"/>
    <property type="match status" value="1"/>
</dbReference>